<dbReference type="InterPro" id="IPR013783">
    <property type="entry name" value="Ig-like_fold"/>
</dbReference>
<sequence length="172" mass="17658">MTLSDSGVLQLSDVDGVNEEVFNTNPNTFTSTSTVEGASADQALGTLTITASGAWSYEIPNANVEYLGRGETAVETFTVLSEDGTPHTITVTINGTNDAPVIAGTSETAGTVVESGHQDTGGVVSGTPSIEGQIDASDIDLADNDVLDYTVANATNLMAPLRLTKMACGNLN</sequence>
<keyword evidence="2" id="KW-1185">Reference proteome</keyword>
<evidence type="ECO:0000313" key="1">
    <source>
        <dbReference type="EMBL" id="GAL35774.1"/>
    </source>
</evidence>
<organism evidence="1 2">
    <name type="scientific">Vibrio maritimus</name>
    <dbReference type="NCBI Taxonomy" id="990268"/>
    <lineage>
        <taxon>Bacteria</taxon>
        <taxon>Pseudomonadati</taxon>
        <taxon>Pseudomonadota</taxon>
        <taxon>Gammaproteobacteria</taxon>
        <taxon>Vibrionales</taxon>
        <taxon>Vibrionaceae</taxon>
        <taxon>Vibrio</taxon>
    </lineage>
</organism>
<dbReference type="AlphaFoldDB" id="A0A090TAJ1"/>
<dbReference type="Gene3D" id="2.60.40.10">
    <property type="entry name" value="Immunoglobulins"/>
    <property type="match status" value="1"/>
</dbReference>
<dbReference type="InterPro" id="IPR010221">
    <property type="entry name" value="VCBS_dom"/>
</dbReference>
<dbReference type="Proteomes" id="UP000029224">
    <property type="component" value="Unassembled WGS sequence"/>
</dbReference>
<protein>
    <submittedName>
        <fullName evidence="1">T1SS secreted agglutinin RTX</fullName>
    </submittedName>
</protein>
<dbReference type="EMBL" id="BBMT01000008">
    <property type="protein sequence ID" value="GAL35774.1"/>
    <property type="molecule type" value="Genomic_DNA"/>
</dbReference>
<reference evidence="1 2" key="1">
    <citation type="submission" date="2014-09" db="EMBL/GenBank/DDBJ databases">
        <title>Vibrio maritimus JCM 19240. (C210) whole genome shotgun sequence.</title>
        <authorList>
            <person name="Sawabe T."/>
            <person name="Meirelles P."/>
            <person name="Nakanishi M."/>
            <person name="Sayaka M."/>
            <person name="Hattori M."/>
            <person name="Ohkuma M."/>
        </authorList>
    </citation>
    <scope>NUCLEOTIDE SEQUENCE [LARGE SCALE GENOMIC DNA]</scope>
    <source>
        <strain evidence="1 2">JCM 19240</strain>
    </source>
</reference>
<name>A0A090TAJ1_9VIBR</name>
<dbReference type="NCBIfam" id="TIGR01965">
    <property type="entry name" value="VCBS_repeat"/>
    <property type="match status" value="1"/>
</dbReference>
<reference evidence="1 2" key="2">
    <citation type="submission" date="2014-09" db="EMBL/GenBank/DDBJ databases">
        <authorList>
            <consortium name="NBRP consortium"/>
            <person name="Sawabe T."/>
            <person name="Meirelles P."/>
            <person name="Nakanishi M."/>
            <person name="Sayaka M."/>
            <person name="Hattori M."/>
            <person name="Ohkuma M."/>
        </authorList>
    </citation>
    <scope>NUCLEOTIDE SEQUENCE [LARGE SCALE GENOMIC DNA]</scope>
    <source>
        <strain evidence="1 2">JCM 19240</strain>
    </source>
</reference>
<evidence type="ECO:0000313" key="2">
    <source>
        <dbReference type="Proteomes" id="UP000029224"/>
    </source>
</evidence>
<proteinExistence type="predicted"/>
<comment type="caution">
    <text evidence="1">The sequence shown here is derived from an EMBL/GenBank/DDBJ whole genome shotgun (WGS) entry which is preliminary data.</text>
</comment>
<gene>
    <name evidence="1" type="ORF">JCM19240_4709</name>
</gene>
<accession>A0A090TAJ1</accession>